<accession>A0AAN9M3J5</accession>
<name>A0AAN9M3J5_PHACN</name>
<sequence length="92" mass="10849">MLRSEDYHAHISKVHRSESVLTDVPHYPNAHLAFNNAHRNPHSNERVEMVEHDQTEDDEVIIQERVDVNRAQCNPGKNKARFGLHKWKTYRP</sequence>
<dbReference type="EMBL" id="JAYMYR010000008">
    <property type="protein sequence ID" value="KAK7347069.1"/>
    <property type="molecule type" value="Genomic_DNA"/>
</dbReference>
<dbReference type="PANTHER" id="PTHR38224:SF1">
    <property type="entry name" value="PHLOEM SPECIFIC PROTEIN"/>
    <property type="match status" value="1"/>
</dbReference>
<dbReference type="Proteomes" id="UP001374584">
    <property type="component" value="Unassembled WGS sequence"/>
</dbReference>
<dbReference type="AlphaFoldDB" id="A0AAN9M3J5"/>
<reference evidence="1 2" key="1">
    <citation type="submission" date="2024-01" db="EMBL/GenBank/DDBJ databases">
        <title>The genomes of 5 underutilized Papilionoideae crops provide insights into root nodulation and disease resistanc.</title>
        <authorList>
            <person name="Jiang F."/>
        </authorList>
    </citation>
    <scope>NUCLEOTIDE SEQUENCE [LARGE SCALE GENOMIC DNA]</scope>
    <source>
        <strain evidence="1">JINMINGXINNONG_FW02</strain>
        <tissue evidence="1">Leaves</tissue>
    </source>
</reference>
<organism evidence="1 2">
    <name type="scientific">Phaseolus coccineus</name>
    <name type="common">Scarlet runner bean</name>
    <name type="synonym">Phaseolus multiflorus</name>
    <dbReference type="NCBI Taxonomy" id="3886"/>
    <lineage>
        <taxon>Eukaryota</taxon>
        <taxon>Viridiplantae</taxon>
        <taxon>Streptophyta</taxon>
        <taxon>Embryophyta</taxon>
        <taxon>Tracheophyta</taxon>
        <taxon>Spermatophyta</taxon>
        <taxon>Magnoliopsida</taxon>
        <taxon>eudicotyledons</taxon>
        <taxon>Gunneridae</taxon>
        <taxon>Pentapetalae</taxon>
        <taxon>rosids</taxon>
        <taxon>fabids</taxon>
        <taxon>Fabales</taxon>
        <taxon>Fabaceae</taxon>
        <taxon>Papilionoideae</taxon>
        <taxon>50 kb inversion clade</taxon>
        <taxon>NPAAA clade</taxon>
        <taxon>indigoferoid/millettioid clade</taxon>
        <taxon>Phaseoleae</taxon>
        <taxon>Phaseolus</taxon>
    </lineage>
</organism>
<proteinExistence type="predicted"/>
<comment type="caution">
    <text evidence="1">The sequence shown here is derived from an EMBL/GenBank/DDBJ whole genome shotgun (WGS) entry which is preliminary data.</text>
</comment>
<dbReference type="PANTHER" id="PTHR38224">
    <property type="entry name" value="PHLOEM SPECIFIC PROTEIN"/>
    <property type="match status" value="1"/>
</dbReference>
<protein>
    <submittedName>
        <fullName evidence="1">Uncharacterized protein</fullName>
    </submittedName>
</protein>
<evidence type="ECO:0000313" key="1">
    <source>
        <dbReference type="EMBL" id="KAK7347069.1"/>
    </source>
</evidence>
<gene>
    <name evidence="1" type="ORF">VNO80_21596</name>
</gene>
<keyword evidence="2" id="KW-1185">Reference proteome</keyword>
<evidence type="ECO:0000313" key="2">
    <source>
        <dbReference type="Proteomes" id="UP001374584"/>
    </source>
</evidence>